<accession>A0A7J6WIF5</accession>
<name>A0A7J6WIF5_THATH</name>
<sequence>MATEQTNGSVVAANVSIDHVAAITMTLGTANIQVDLAVVAAIAAGQIPVPAGQNHAASVLPFEPKVGFDDYDNKLVAW</sequence>
<dbReference type="Proteomes" id="UP000554482">
    <property type="component" value="Unassembled WGS sequence"/>
</dbReference>
<evidence type="ECO:0000313" key="1">
    <source>
        <dbReference type="EMBL" id="KAF5197151.1"/>
    </source>
</evidence>
<evidence type="ECO:0000313" key="2">
    <source>
        <dbReference type="Proteomes" id="UP000554482"/>
    </source>
</evidence>
<organism evidence="1 2">
    <name type="scientific">Thalictrum thalictroides</name>
    <name type="common">Rue-anemone</name>
    <name type="synonym">Anemone thalictroides</name>
    <dbReference type="NCBI Taxonomy" id="46969"/>
    <lineage>
        <taxon>Eukaryota</taxon>
        <taxon>Viridiplantae</taxon>
        <taxon>Streptophyta</taxon>
        <taxon>Embryophyta</taxon>
        <taxon>Tracheophyta</taxon>
        <taxon>Spermatophyta</taxon>
        <taxon>Magnoliopsida</taxon>
        <taxon>Ranunculales</taxon>
        <taxon>Ranunculaceae</taxon>
        <taxon>Thalictroideae</taxon>
        <taxon>Thalictrum</taxon>
    </lineage>
</organism>
<comment type="caution">
    <text evidence="1">The sequence shown here is derived from an EMBL/GenBank/DDBJ whole genome shotgun (WGS) entry which is preliminary data.</text>
</comment>
<proteinExistence type="predicted"/>
<gene>
    <name evidence="1" type="ORF">FRX31_013262</name>
</gene>
<reference evidence="1 2" key="1">
    <citation type="submission" date="2020-06" db="EMBL/GenBank/DDBJ databases">
        <title>Transcriptomic and genomic resources for Thalictrum thalictroides and T. hernandezii: Facilitating candidate gene discovery in an emerging model plant lineage.</title>
        <authorList>
            <person name="Arias T."/>
            <person name="Riano-Pachon D.M."/>
            <person name="Di Stilio V.S."/>
        </authorList>
    </citation>
    <scope>NUCLEOTIDE SEQUENCE [LARGE SCALE GENOMIC DNA]</scope>
    <source>
        <strain evidence="2">cv. WT478/WT964</strain>
        <tissue evidence="1">Leaves</tissue>
    </source>
</reference>
<keyword evidence="2" id="KW-1185">Reference proteome</keyword>
<protein>
    <submittedName>
        <fullName evidence="1">Uncharacterized protein</fullName>
    </submittedName>
</protein>
<dbReference type="EMBL" id="JABWDY010015056">
    <property type="protein sequence ID" value="KAF5197151.1"/>
    <property type="molecule type" value="Genomic_DNA"/>
</dbReference>
<dbReference type="AlphaFoldDB" id="A0A7J6WIF5"/>